<evidence type="ECO:0000313" key="5">
    <source>
        <dbReference type="Proteomes" id="UP000515129"/>
    </source>
</evidence>
<keyword evidence="5" id="KW-1185">Reference proteome</keyword>
<evidence type="ECO:0000256" key="1">
    <source>
        <dbReference type="ARBA" id="ARBA00022679"/>
    </source>
</evidence>
<keyword evidence="2" id="KW-0833">Ubl conjugation pathway</keyword>
<name>A0A6P6N049_CARAU</name>
<keyword evidence="1" id="KW-0808">Transferase</keyword>
<feature type="compositionally biased region" description="Basic and acidic residues" evidence="3">
    <location>
        <begin position="162"/>
        <end position="172"/>
    </location>
</feature>
<dbReference type="SUPFAM" id="SSF56204">
    <property type="entry name" value="Hect, E3 ligase catalytic domain"/>
    <property type="match status" value="1"/>
</dbReference>
<feature type="domain" description="HECT" evidence="4">
    <location>
        <begin position="360"/>
        <end position="632"/>
    </location>
</feature>
<sequence length="633" mass="71401">MSSRKDDEVPSLSYKETLTAAGMGERKIVFPDKLCSASDFSAQLVHHYPKLRDGGGYELLHIVGSTRSKVLEVLPCPKNGYSPMYLLSAEAGLGKATIYIRPLQKDLCLEPVWGSSADENDGPMVECMYCHNSFKHSNMQDHVDICTRDFGNTETPTVQAESDNHGKMDTSTERQTTSEGRGHRHTQNETDMYRQTQIESSQHTERQTDRWPQTDSDHHRLQRQSRQREEQPSTSSYNGSVNIFQSPEKSHNAEWKAEKDPEKAAETYRRDLLQQSETYRSLKYVMDMHESPEEKERAVVVFYKQNNINWASPFCVFLKGDPAVGDGVNRFFFTFGISKLQSGFSFGLDDTNKSLLFVGEEDHLVPSTSTFLLEGDIFHVAGRIIGHSFLNGGPKLTGLSQAILDLISGKEDTNQLATQDSPDIDVREVVTLLTSKDPLSPADKHNVAEMCVAWDLPTVVNDTNRNWLAEKILHHSVITRRIRQIKQLKKGLKDTGVLQLLKEKPETAAVLFPRSSSLVVMPEMILERVIWPSNDSSDSEQECNIEQQCSALAFFRQYVENANSESLKDLLKFWVGWVIFPQHLYIKVTSGLLPKSKTCYETLQIPGDHTGYSNFKEALEGAVRTADTGFGFI</sequence>
<dbReference type="InterPro" id="IPR035983">
    <property type="entry name" value="Hect_E3_ubiquitin_ligase"/>
</dbReference>
<feature type="compositionally biased region" description="Polar residues" evidence="3">
    <location>
        <begin position="237"/>
        <end position="247"/>
    </location>
</feature>
<feature type="region of interest" description="Disordered" evidence="3">
    <location>
        <begin position="154"/>
        <end position="264"/>
    </location>
</feature>
<dbReference type="InterPro" id="IPR000569">
    <property type="entry name" value="HECT_dom"/>
</dbReference>
<feature type="compositionally biased region" description="Basic and acidic residues" evidence="3">
    <location>
        <begin position="248"/>
        <end position="264"/>
    </location>
</feature>
<dbReference type="Gene3D" id="3.30.2410.10">
    <property type="entry name" value="Hect, E3 ligase catalytic domain"/>
    <property type="match status" value="1"/>
</dbReference>
<gene>
    <name evidence="6" type="primary">LOC113073000</name>
</gene>
<proteinExistence type="predicted"/>
<dbReference type="GeneID" id="113073000"/>
<evidence type="ECO:0000256" key="3">
    <source>
        <dbReference type="SAM" id="MobiDB-lite"/>
    </source>
</evidence>
<evidence type="ECO:0000256" key="2">
    <source>
        <dbReference type="ARBA" id="ARBA00022786"/>
    </source>
</evidence>
<dbReference type="GO" id="GO:0004842">
    <property type="term" value="F:ubiquitin-protein transferase activity"/>
    <property type="evidence" value="ECO:0007669"/>
    <property type="project" value="InterPro"/>
</dbReference>
<evidence type="ECO:0000259" key="4">
    <source>
        <dbReference type="Pfam" id="PF00632"/>
    </source>
</evidence>
<organism evidence="5 6">
    <name type="scientific">Carassius auratus</name>
    <name type="common">Goldfish</name>
    <dbReference type="NCBI Taxonomy" id="7957"/>
    <lineage>
        <taxon>Eukaryota</taxon>
        <taxon>Metazoa</taxon>
        <taxon>Chordata</taxon>
        <taxon>Craniata</taxon>
        <taxon>Vertebrata</taxon>
        <taxon>Euteleostomi</taxon>
        <taxon>Actinopterygii</taxon>
        <taxon>Neopterygii</taxon>
        <taxon>Teleostei</taxon>
        <taxon>Ostariophysi</taxon>
        <taxon>Cypriniformes</taxon>
        <taxon>Cyprinidae</taxon>
        <taxon>Cyprininae</taxon>
        <taxon>Carassius</taxon>
    </lineage>
</organism>
<protein>
    <submittedName>
        <fullName evidence="6">Uncharacterized protein LOC113073000 isoform X2</fullName>
    </submittedName>
</protein>
<evidence type="ECO:0000313" key="6">
    <source>
        <dbReference type="RefSeq" id="XP_026101666.1"/>
    </source>
</evidence>
<accession>A0A6P6N049</accession>
<dbReference type="Proteomes" id="UP000515129">
    <property type="component" value="Unplaced"/>
</dbReference>
<dbReference type="Pfam" id="PF00632">
    <property type="entry name" value="HECT"/>
    <property type="match status" value="1"/>
</dbReference>
<dbReference type="AlphaFoldDB" id="A0A6P6N049"/>
<dbReference type="RefSeq" id="XP_026101666.1">
    <property type="nucleotide sequence ID" value="XM_026245881.1"/>
</dbReference>
<reference evidence="6" key="1">
    <citation type="submission" date="2025-08" db="UniProtKB">
        <authorList>
            <consortium name="RefSeq"/>
        </authorList>
    </citation>
    <scope>IDENTIFICATION</scope>
    <source>
        <strain evidence="6">Wakin</strain>
        <tissue evidence="6">Muscle</tissue>
    </source>
</reference>